<proteinExistence type="predicted"/>
<dbReference type="SUPFAM" id="SSF54373">
    <property type="entry name" value="FAD-linked reductases, C-terminal domain"/>
    <property type="match status" value="1"/>
</dbReference>
<dbReference type="GO" id="GO:0016491">
    <property type="term" value="F:oxidoreductase activity"/>
    <property type="evidence" value="ECO:0007669"/>
    <property type="project" value="UniProtKB-KW"/>
</dbReference>
<dbReference type="EMBL" id="PGGO01000010">
    <property type="protein sequence ID" value="PSH68125.1"/>
    <property type="molecule type" value="Genomic_DNA"/>
</dbReference>
<keyword evidence="5" id="KW-1185">Reference proteome</keyword>
<gene>
    <name evidence="4" type="ORF">CU102_14440</name>
</gene>
<evidence type="ECO:0000313" key="4">
    <source>
        <dbReference type="EMBL" id="PSH68125.1"/>
    </source>
</evidence>
<accession>A0A2P7BNX6</accession>
<evidence type="ECO:0000313" key="5">
    <source>
        <dbReference type="Proteomes" id="UP000241444"/>
    </source>
</evidence>
<reference evidence="5" key="1">
    <citation type="submission" date="2017-11" db="EMBL/GenBank/DDBJ databases">
        <authorList>
            <person name="Kuznetsova I."/>
            <person name="Sazanova A."/>
            <person name="Chirak E."/>
            <person name="Safronova V."/>
            <person name="Willems A."/>
        </authorList>
    </citation>
    <scope>NUCLEOTIDE SEQUENCE [LARGE SCALE GENOMIC DNA]</scope>
    <source>
        <strain evidence="5">STM 196</strain>
    </source>
</reference>
<dbReference type="PANTHER" id="PTHR13847:SF289">
    <property type="entry name" value="GLYCINE OXIDASE"/>
    <property type="match status" value="1"/>
</dbReference>
<feature type="domain" description="FAD dependent oxidoreductase" evidence="3">
    <location>
        <begin position="10"/>
        <end position="396"/>
    </location>
</feature>
<name>A0A2P7BNX6_9HYPH</name>
<protein>
    <submittedName>
        <fullName evidence="4">FAD-dependent oxidoreductase</fullName>
    </submittedName>
</protein>
<evidence type="ECO:0000256" key="1">
    <source>
        <dbReference type="ARBA" id="ARBA00023002"/>
    </source>
</evidence>
<feature type="region of interest" description="Disordered" evidence="2">
    <location>
        <begin position="415"/>
        <end position="440"/>
    </location>
</feature>
<sequence length="440" mass="46704">MAGEPKSVEIAIVGAGVIGLSIALRLASSGREVALIDPSPPGSGASFGNAGTFADYACVPVGNPDVLKNLPKLLFDSNSPFSLRWAALFQLAPWLVQFVRQSLPTAARTNAVVLAGLLADALPAWEEMAVEAGAESFMRRNGCLYLQKTDLLFGRSWAHRMRSELGVRQELLSAEQVAAMEPTLPPFAGSGVFFPDSMNVTDPATLMEKLVAAGQAKGASFLGSRVTKLNIGERSIRLEGPDLAVTARNVVIAAGAFSRDLALQAGDKIPLETERGYHLEFATQVPLLQRPVCPTHLGFYMTPMAGRLRVAGTVELGGTSAGPNASRFELLDRGVRQYFPELDRSSGSWLGFRPSLPDSRPVIGRSRYSNHIIYAFGHGHLGLTLAAVTSRVVASLIDGHDGSVPAGFTPDRFRGGGRYHASGQGGNHSRNVAADGFAPS</sequence>
<evidence type="ECO:0000256" key="2">
    <source>
        <dbReference type="SAM" id="MobiDB-lite"/>
    </source>
</evidence>
<dbReference type="GO" id="GO:0005737">
    <property type="term" value="C:cytoplasm"/>
    <property type="evidence" value="ECO:0007669"/>
    <property type="project" value="TreeGrafter"/>
</dbReference>
<dbReference type="Gene3D" id="3.50.50.60">
    <property type="entry name" value="FAD/NAD(P)-binding domain"/>
    <property type="match status" value="1"/>
</dbReference>
<dbReference type="PANTHER" id="PTHR13847">
    <property type="entry name" value="SARCOSINE DEHYDROGENASE-RELATED"/>
    <property type="match status" value="1"/>
</dbReference>
<dbReference type="InterPro" id="IPR036188">
    <property type="entry name" value="FAD/NAD-bd_sf"/>
</dbReference>
<keyword evidence="1" id="KW-0560">Oxidoreductase</keyword>
<dbReference type="InterPro" id="IPR006076">
    <property type="entry name" value="FAD-dep_OxRdtase"/>
</dbReference>
<dbReference type="RefSeq" id="WP_106711815.1">
    <property type="nucleotide sequence ID" value="NZ_PGGO01000010.1"/>
</dbReference>
<organism evidence="4 5">
    <name type="scientific">Phyllobacterium brassicacearum</name>
    <dbReference type="NCBI Taxonomy" id="314235"/>
    <lineage>
        <taxon>Bacteria</taxon>
        <taxon>Pseudomonadati</taxon>
        <taxon>Pseudomonadota</taxon>
        <taxon>Alphaproteobacteria</taxon>
        <taxon>Hyphomicrobiales</taxon>
        <taxon>Phyllobacteriaceae</taxon>
        <taxon>Phyllobacterium</taxon>
    </lineage>
</organism>
<dbReference type="Gene3D" id="3.30.9.10">
    <property type="entry name" value="D-Amino Acid Oxidase, subunit A, domain 2"/>
    <property type="match status" value="1"/>
</dbReference>
<dbReference type="AlphaFoldDB" id="A0A2P7BNX6"/>
<comment type="caution">
    <text evidence="4">The sequence shown here is derived from an EMBL/GenBank/DDBJ whole genome shotgun (WGS) entry which is preliminary data.</text>
</comment>
<evidence type="ECO:0000259" key="3">
    <source>
        <dbReference type="Pfam" id="PF01266"/>
    </source>
</evidence>
<dbReference type="OrthoDB" id="9805337at2"/>
<dbReference type="SUPFAM" id="SSF51905">
    <property type="entry name" value="FAD/NAD(P)-binding domain"/>
    <property type="match status" value="1"/>
</dbReference>
<dbReference type="Pfam" id="PF01266">
    <property type="entry name" value="DAO"/>
    <property type="match status" value="1"/>
</dbReference>
<dbReference type="Proteomes" id="UP000241444">
    <property type="component" value="Unassembled WGS sequence"/>
</dbReference>